<protein>
    <submittedName>
        <fullName evidence="2">Uncharacterized protein</fullName>
    </submittedName>
</protein>
<organism evidence="2 3">
    <name type="scientific">Halorussus aquaticus</name>
    <dbReference type="NCBI Taxonomy" id="2953748"/>
    <lineage>
        <taxon>Archaea</taxon>
        <taxon>Methanobacteriati</taxon>
        <taxon>Methanobacteriota</taxon>
        <taxon>Stenosarchaea group</taxon>
        <taxon>Halobacteria</taxon>
        <taxon>Halobacteriales</taxon>
        <taxon>Haladaptataceae</taxon>
        <taxon>Halorussus</taxon>
    </lineage>
</organism>
<evidence type="ECO:0000313" key="2">
    <source>
        <dbReference type="EMBL" id="MFC4823123.1"/>
    </source>
</evidence>
<dbReference type="RefSeq" id="WP_256567935.1">
    <property type="nucleotide sequence ID" value="NZ_CP100400.1"/>
</dbReference>
<reference evidence="2 3" key="1">
    <citation type="journal article" date="2019" name="Int. J. Syst. Evol. Microbiol.">
        <title>The Global Catalogue of Microorganisms (GCM) 10K type strain sequencing project: providing services to taxonomists for standard genome sequencing and annotation.</title>
        <authorList>
            <consortium name="The Broad Institute Genomics Platform"/>
            <consortium name="The Broad Institute Genome Sequencing Center for Infectious Disease"/>
            <person name="Wu L."/>
            <person name="Ma J."/>
        </authorList>
    </citation>
    <scope>NUCLEOTIDE SEQUENCE [LARGE SCALE GENOMIC DNA]</scope>
    <source>
        <strain evidence="2 3">XZYJ18</strain>
    </source>
</reference>
<evidence type="ECO:0000313" key="3">
    <source>
        <dbReference type="Proteomes" id="UP001595945"/>
    </source>
</evidence>
<sequence>MSKSDRNCTAQHRHRAPFLPARSGTRPSRPILRRCRQALL</sequence>
<dbReference type="GeneID" id="73908179"/>
<keyword evidence="3" id="KW-1185">Reference proteome</keyword>
<accession>A0ABD5PXX7</accession>
<gene>
    <name evidence="2" type="ORF">ACFO9K_02485</name>
</gene>
<evidence type="ECO:0000256" key="1">
    <source>
        <dbReference type="SAM" id="MobiDB-lite"/>
    </source>
</evidence>
<proteinExistence type="predicted"/>
<dbReference type="Proteomes" id="UP001595945">
    <property type="component" value="Unassembled WGS sequence"/>
</dbReference>
<dbReference type="AlphaFoldDB" id="A0ABD5PXX7"/>
<dbReference type="EMBL" id="JBHSHT010000001">
    <property type="protein sequence ID" value="MFC4823123.1"/>
    <property type="molecule type" value="Genomic_DNA"/>
</dbReference>
<feature type="region of interest" description="Disordered" evidence="1">
    <location>
        <begin position="1"/>
        <end position="31"/>
    </location>
</feature>
<comment type="caution">
    <text evidence="2">The sequence shown here is derived from an EMBL/GenBank/DDBJ whole genome shotgun (WGS) entry which is preliminary data.</text>
</comment>
<name>A0ABD5PXX7_9EURY</name>